<evidence type="ECO:0000313" key="1">
    <source>
        <dbReference type="EMBL" id="CCX29882.1"/>
    </source>
</evidence>
<protein>
    <submittedName>
        <fullName evidence="1">Uncharacterized protein</fullName>
    </submittedName>
</protein>
<dbReference type="OrthoDB" id="26719at2759"/>
<reference evidence="1 2" key="1">
    <citation type="journal article" date="2013" name="PLoS Genet.">
        <title>The genome and development-dependent transcriptomes of Pyronema confluens: a window into fungal evolution.</title>
        <authorList>
            <person name="Traeger S."/>
            <person name="Altegoer F."/>
            <person name="Freitag M."/>
            <person name="Gabaldon T."/>
            <person name="Kempken F."/>
            <person name="Kumar A."/>
            <person name="Marcet-Houben M."/>
            <person name="Poggeler S."/>
            <person name="Stajich J.E."/>
            <person name="Nowrousian M."/>
        </authorList>
    </citation>
    <scope>NUCLEOTIDE SEQUENCE [LARGE SCALE GENOMIC DNA]</scope>
    <source>
        <strain evidence="2">CBS 100304</strain>
        <tissue evidence="1">Vegetative mycelium</tissue>
    </source>
</reference>
<keyword evidence="2" id="KW-1185">Reference proteome</keyword>
<dbReference type="EMBL" id="HF935393">
    <property type="protein sequence ID" value="CCX29882.1"/>
    <property type="molecule type" value="Genomic_DNA"/>
</dbReference>
<evidence type="ECO:0000313" key="2">
    <source>
        <dbReference type="Proteomes" id="UP000018144"/>
    </source>
</evidence>
<accession>U4LEC6</accession>
<dbReference type="Proteomes" id="UP000018144">
    <property type="component" value="Unassembled WGS sequence"/>
</dbReference>
<gene>
    <name evidence="1" type="ORF">PCON_07679</name>
</gene>
<name>U4LEC6_PYROM</name>
<sequence length="63" mass="7548">MDHKVLCHFGYRYKSTVGYCSQIVTRRTRIPRVDFNFWSPEWDLPFRSPKGLDDIGVTFCFRT</sequence>
<organism evidence="1 2">
    <name type="scientific">Pyronema omphalodes (strain CBS 100304)</name>
    <name type="common">Pyronema confluens</name>
    <dbReference type="NCBI Taxonomy" id="1076935"/>
    <lineage>
        <taxon>Eukaryota</taxon>
        <taxon>Fungi</taxon>
        <taxon>Dikarya</taxon>
        <taxon>Ascomycota</taxon>
        <taxon>Pezizomycotina</taxon>
        <taxon>Pezizomycetes</taxon>
        <taxon>Pezizales</taxon>
        <taxon>Pyronemataceae</taxon>
        <taxon>Pyronema</taxon>
    </lineage>
</organism>
<dbReference type="AlphaFoldDB" id="U4LEC6"/>
<proteinExistence type="predicted"/>